<comment type="caution">
    <text evidence="2">The sequence shown here is derived from an EMBL/GenBank/DDBJ whole genome shotgun (WGS) entry which is preliminary data.</text>
</comment>
<organism evidence="2">
    <name type="scientific">Sesamum calycinum</name>
    <dbReference type="NCBI Taxonomy" id="2727403"/>
    <lineage>
        <taxon>Eukaryota</taxon>
        <taxon>Viridiplantae</taxon>
        <taxon>Streptophyta</taxon>
        <taxon>Embryophyta</taxon>
        <taxon>Tracheophyta</taxon>
        <taxon>Spermatophyta</taxon>
        <taxon>Magnoliopsida</taxon>
        <taxon>eudicotyledons</taxon>
        <taxon>Gunneridae</taxon>
        <taxon>Pentapetalae</taxon>
        <taxon>asterids</taxon>
        <taxon>lamiids</taxon>
        <taxon>Lamiales</taxon>
        <taxon>Pedaliaceae</taxon>
        <taxon>Sesamum</taxon>
    </lineage>
</organism>
<reference evidence="2" key="2">
    <citation type="journal article" date="2024" name="Plant">
        <title>Genomic evolution and insights into agronomic trait innovations of Sesamum species.</title>
        <authorList>
            <person name="Miao H."/>
            <person name="Wang L."/>
            <person name="Qu L."/>
            <person name="Liu H."/>
            <person name="Sun Y."/>
            <person name="Le M."/>
            <person name="Wang Q."/>
            <person name="Wei S."/>
            <person name="Zheng Y."/>
            <person name="Lin W."/>
            <person name="Duan Y."/>
            <person name="Cao H."/>
            <person name="Xiong S."/>
            <person name="Wang X."/>
            <person name="Wei L."/>
            <person name="Li C."/>
            <person name="Ma Q."/>
            <person name="Ju M."/>
            <person name="Zhao R."/>
            <person name="Li G."/>
            <person name="Mu C."/>
            <person name="Tian Q."/>
            <person name="Mei H."/>
            <person name="Zhang T."/>
            <person name="Gao T."/>
            <person name="Zhang H."/>
        </authorList>
    </citation>
    <scope>NUCLEOTIDE SEQUENCE</scope>
    <source>
        <strain evidence="2">KEN8</strain>
    </source>
</reference>
<protein>
    <submittedName>
        <fullName evidence="2">Uncharacterized protein</fullName>
    </submittedName>
</protein>
<evidence type="ECO:0000256" key="1">
    <source>
        <dbReference type="SAM" id="MobiDB-lite"/>
    </source>
</evidence>
<name>A0AAW2J7T5_9LAMI</name>
<feature type="compositionally biased region" description="Acidic residues" evidence="1">
    <location>
        <begin position="231"/>
        <end position="251"/>
    </location>
</feature>
<gene>
    <name evidence="2" type="ORF">Scaly_2671400</name>
</gene>
<accession>A0AAW2J7T5</accession>
<dbReference type="Pfam" id="PF02992">
    <property type="entry name" value="Transposase_21"/>
    <property type="match status" value="1"/>
</dbReference>
<sequence length="251" mass="28422">MCMSFEYMFLTMVIPNLSNPKCLIDVYMEPLIEELLQLWHVGVSTYDHATDRAFMMQVPLMWIMNELPAYGMASRKLPEYVWSALTEVSPLFQSICSTTLDVHKLHELENSVAIIMCTSQAKLYGQRATKCHYWGPSAKVTSFNTYFVYGYDFKTERHNTGKSTMNCGLREFSTIPSGLTVAYQPGEVVPVPIVAVDNPSYDLRDPNGLQVVLEAAGTSRRQLHENNNDNKDEDEDNGGDDVTDDEEYEAT</sequence>
<dbReference type="InterPro" id="IPR004242">
    <property type="entry name" value="Transposase_21"/>
</dbReference>
<feature type="region of interest" description="Disordered" evidence="1">
    <location>
        <begin position="217"/>
        <end position="251"/>
    </location>
</feature>
<evidence type="ECO:0000313" key="2">
    <source>
        <dbReference type="EMBL" id="KAL0290417.1"/>
    </source>
</evidence>
<dbReference type="EMBL" id="JACGWM010001645">
    <property type="protein sequence ID" value="KAL0290417.1"/>
    <property type="molecule type" value="Genomic_DNA"/>
</dbReference>
<dbReference type="AlphaFoldDB" id="A0AAW2J7T5"/>
<proteinExistence type="predicted"/>
<reference evidence="2" key="1">
    <citation type="submission" date="2020-06" db="EMBL/GenBank/DDBJ databases">
        <authorList>
            <person name="Li T."/>
            <person name="Hu X."/>
            <person name="Zhang T."/>
            <person name="Song X."/>
            <person name="Zhang H."/>
            <person name="Dai N."/>
            <person name="Sheng W."/>
            <person name="Hou X."/>
            <person name="Wei L."/>
        </authorList>
    </citation>
    <scope>NUCLEOTIDE SEQUENCE</scope>
    <source>
        <strain evidence="2">KEN8</strain>
        <tissue evidence="2">Leaf</tissue>
    </source>
</reference>